<dbReference type="RefSeq" id="WP_044682842.1">
    <property type="nucleotide sequence ID" value="NZ_CEHN01000069.1"/>
</dbReference>
<protein>
    <submittedName>
        <fullName evidence="1">Prophage LambdaSa2, holin</fullName>
    </submittedName>
</protein>
<sequence>MTNISEIIISAALGILTILGATLISAIKSYIVAKGGEKTIKIVEILAHNAVNAVEQVSTETGFKGKDKLDEAKKAILNELTKYNIHMTDEDLTVFVESAVKQMNNAWKE</sequence>
<dbReference type="NCBIfam" id="TIGR01673">
    <property type="entry name" value="holin_LLH"/>
    <property type="match status" value="1"/>
</dbReference>
<proteinExistence type="predicted"/>
<dbReference type="InterPro" id="IPR010026">
    <property type="entry name" value="Phage_holin_LL-H"/>
</dbReference>
<evidence type="ECO:0000313" key="1">
    <source>
        <dbReference type="EMBL" id="CYV52381.1"/>
    </source>
</evidence>
<gene>
    <name evidence="1" type="ORF">ERS132440_00962</name>
</gene>
<reference evidence="1 2" key="1">
    <citation type="submission" date="2016-02" db="EMBL/GenBank/DDBJ databases">
        <authorList>
            <consortium name="Pathogen Informatics"/>
        </authorList>
    </citation>
    <scope>NUCLEOTIDE SEQUENCE [LARGE SCALE GENOMIC DNA]</scope>
    <source>
        <strain evidence="1 2">LSS78</strain>
    </source>
</reference>
<dbReference type="AlphaFoldDB" id="A0A0Z8JEH6"/>
<dbReference type="EMBL" id="FIIB01000006">
    <property type="protein sequence ID" value="CYV52381.1"/>
    <property type="molecule type" value="Genomic_DNA"/>
</dbReference>
<name>A0A0Z8JEH6_STRSU</name>
<dbReference type="Proteomes" id="UP000074356">
    <property type="component" value="Unassembled WGS sequence"/>
</dbReference>
<organism evidence="1 2">
    <name type="scientific">Streptococcus suis</name>
    <dbReference type="NCBI Taxonomy" id="1307"/>
    <lineage>
        <taxon>Bacteria</taxon>
        <taxon>Bacillati</taxon>
        <taxon>Bacillota</taxon>
        <taxon>Bacilli</taxon>
        <taxon>Lactobacillales</taxon>
        <taxon>Streptococcaceae</taxon>
        <taxon>Streptococcus</taxon>
    </lineage>
</organism>
<dbReference type="Pfam" id="PF09682">
    <property type="entry name" value="Phage_holin_6_1"/>
    <property type="match status" value="1"/>
</dbReference>
<evidence type="ECO:0000313" key="2">
    <source>
        <dbReference type="Proteomes" id="UP000074356"/>
    </source>
</evidence>
<accession>A0A0Z8JEH6</accession>